<reference evidence="2 3" key="1">
    <citation type="journal article" date="2019" name="Sci. Rep.">
        <title>A high-quality genome of Eragrostis curvula grass provides insights into Poaceae evolution and supports new strategies to enhance forage quality.</title>
        <authorList>
            <person name="Carballo J."/>
            <person name="Santos B.A.C.M."/>
            <person name="Zappacosta D."/>
            <person name="Garbus I."/>
            <person name="Selva J.P."/>
            <person name="Gallo C.A."/>
            <person name="Diaz A."/>
            <person name="Albertini E."/>
            <person name="Caccamo M."/>
            <person name="Echenique V."/>
        </authorList>
    </citation>
    <scope>NUCLEOTIDE SEQUENCE [LARGE SCALE GENOMIC DNA]</scope>
    <source>
        <strain evidence="3">cv. Victoria</strain>
        <tissue evidence="2">Leaf</tissue>
    </source>
</reference>
<dbReference type="AlphaFoldDB" id="A0A5J9W0T2"/>
<evidence type="ECO:0000259" key="1">
    <source>
        <dbReference type="Pfam" id="PF03478"/>
    </source>
</evidence>
<comment type="caution">
    <text evidence="2">The sequence shown here is derived from an EMBL/GenBank/DDBJ whole genome shotgun (WGS) entry which is preliminary data.</text>
</comment>
<dbReference type="PANTHER" id="PTHR33165:SF106">
    <property type="entry name" value="EXPRESSED PROTEIN"/>
    <property type="match status" value="1"/>
</dbReference>
<protein>
    <recommendedName>
        <fullName evidence="1">KIB1-4 beta-propeller domain-containing protein</fullName>
    </recommendedName>
</protein>
<dbReference type="Proteomes" id="UP000324897">
    <property type="component" value="Chromosome 4"/>
</dbReference>
<feature type="domain" description="KIB1-4 beta-propeller" evidence="1">
    <location>
        <begin position="98"/>
        <end position="316"/>
    </location>
</feature>
<feature type="non-terminal residue" evidence="2">
    <location>
        <position position="1"/>
    </location>
</feature>
<organism evidence="2 3">
    <name type="scientific">Eragrostis curvula</name>
    <name type="common">weeping love grass</name>
    <dbReference type="NCBI Taxonomy" id="38414"/>
    <lineage>
        <taxon>Eukaryota</taxon>
        <taxon>Viridiplantae</taxon>
        <taxon>Streptophyta</taxon>
        <taxon>Embryophyta</taxon>
        <taxon>Tracheophyta</taxon>
        <taxon>Spermatophyta</taxon>
        <taxon>Magnoliopsida</taxon>
        <taxon>Liliopsida</taxon>
        <taxon>Poales</taxon>
        <taxon>Poaceae</taxon>
        <taxon>PACMAD clade</taxon>
        <taxon>Chloridoideae</taxon>
        <taxon>Eragrostideae</taxon>
        <taxon>Eragrostidinae</taxon>
        <taxon>Eragrostis</taxon>
    </lineage>
</organism>
<name>A0A5J9W0T2_9POAL</name>
<dbReference type="Gramene" id="TVU41515">
    <property type="protein sequence ID" value="TVU41515"/>
    <property type="gene ID" value="EJB05_15042"/>
</dbReference>
<gene>
    <name evidence="2" type="ORF">EJB05_15042</name>
</gene>
<dbReference type="InterPro" id="IPR005174">
    <property type="entry name" value="KIB1-4_b-propeller"/>
</dbReference>
<dbReference type="EMBL" id="RWGY01000007">
    <property type="protein sequence ID" value="TVU41515.1"/>
    <property type="molecule type" value="Genomic_DNA"/>
</dbReference>
<sequence length="372" mass="41522">MTISCTKKCRLLLPQTSPDWASLNHDPLELIGSLVLVSGDLLDYVRYRAVCRHWRTSIPGPNGNGILDPHFHPRQWTMLPEGHGLYPGHPGLRGFVRFLNLSTGAVARVRLGPLMEDHAVLDSVDGLLLLHRDRDTVVRLVNPFTGDVAELPPLSSLLPQMDPHIIGRYSERHRRSLIMRVGATSVTIGGSGSSTRTVTVMLALHLLHRVAYAAAGDQQWTLSTWKLMPLHRPVSFQGKLYAIHYLMFQGTSSRKLQIYQIDPPRLPTDALPASEKIAECPPNKINYVLNLAECGSDLLLIGYKDTSCMDLVIYRLSDLVSGKESIGGKVRPLPYLLECPYNKSNESQSLDADCFNMAVRKLVQEELHIREV</sequence>
<dbReference type="PANTHER" id="PTHR33165">
    <property type="entry name" value="F-BOX DOMAIN CONTAINING PROTEIN-LIKE-RELATED"/>
    <property type="match status" value="1"/>
</dbReference>
<keyword evidence="3" id="KW-1185">Reference proteome</keyword>
<dbReference type="Pfam" id="PF03478">
    <property type="entry name" value="Beta-prop_KIB1-4"/>
    <property type="match status" value="1"/>
</dbReference>
<proteinExistence type="predicted"/>
<evidence type="ECO:0000313" key="3">
    <source>
        <dbReference type="Proteomes" id="UP000324897"/>
    </source>
</evidence>
<accession>A0A5J9W0T2</accession>
<evidence type="ECO:0000313" key="2">
    <source>
        <dbReference type="EMBL" id="TVU41515.1"/>
    </source>
</evidence>